<comment type="caution">
    <text evidence="2">The sequence shown here is derived from an EMBL/GenBank/DDBJ whole genome shotgun (WGS) entry which is preliminary data.</text>
</comment>
<protein>
    <submittedName>
        <fullName evidence="2">Uncharacterized protein</fullName>
    </submittedName>
</protein>
<sequence>MVGHTTPPSQSSTPLGSLWVPAPIITSIFLSLLLSFLFRLILTSHKPSALQCGGIKP</sequence>
<gene>
    <name evidence="2" type="ORF">HanXRQr2_Chr06g0252461</name>
</gene>
<proteinExistence type="predicted"/>
<reference evidence="2" key="1">
    <citation type="journal article" date="2017" name="Nature">
        <title>The sunflower genome provides insights into oil metabolism, flowering and Asterid evolution.</title>
        <authorList>
            <person name="Badouin H."/>
            <person name="Gouzy J."/>
            <person name="Grassa C.J."/>
            <person name="Murat F."/>
            <person name="Staton S.E."/>
            <person name="Cottret L."/>
            <person name="Lelandais-Briere C."/>
            <person name="Owens G.L."/>
            <person name="Carrere S."/>
            <person name="Mayjonade B."/>
            <person name="Legrand L."/>
            <person name="Gill N."/>
            <person name="Kane N.C."/>
            <person name="Bowers J.E."/>
            <person name="Hubner S."/>
            <person name="Bellec A."/>
            <person name="Berard A."/>
            <person name="Berges H."/>
            <person name="Blanchet N."/>
            <person name="Boniface M.C."/>
            <person name="Brunel D."/>
            <person name="Catrice O."/>
            <person name="Chaidir N."/>
            <person name="Claudel C."/>
            <person name="Donnadieu C."/>
            <person name="Faraut T."/>
            <person name="Fievet G."/>
            <person name="Helmstetter N."/>
            <person name="King M."/>
            <person name="Knapp S.J."/>
            <person name="Lai Z."/>
            <person name="Le Paslier M.C."/>
            <person name="Lippi Y."/>
            <person name="Lorenzon L."/>
            <person name="Mandel J.R."/>
            <person name="Marage G."/>
            <person name="Marchand G."/>
            <person name="Marquand E."/>
            <person name="Bret-Mestries E."/>
            <person name="Morien E."/>
            <person name="Nambeesan S."/>
            <person name="Nguyen T."/>
            <person name="Pegot-Espagnet P."/>
            <person name="Pouilly N."/>
            <person name="Raftis F."/>
            <person name="Sallet E."/>
            <person name="Schiex T."/>
            <person name="Thomas J."/>
            <person name="Vandecasteele C."/>
            <person name="Vares D."/>
            <person name="Vear F."/>
            <person name="Vautrin S."/>
            <person name="Crespi M."/>
            <person name="Mangin B."/>
            <person name="Burke J.M."/>
            <person name="Salse J."/>
            <person name="Munos S."/>
            <person name="Vincourt P."/>
            <person name="Rieseberg L.H."/>
            <person name="Langlade N.B."/>
        </authorList>
    </citation>
    <scope>NUCLEOTIDE SEQUENCE</scope>
    <source>
        <tissue evidence="2">Leaves</tissue>
    </source>
</reference>
<accession>A0A9K3NIK2</accession>
<dbReference type="AlphaFoldDB" id="A0A9K3NIK2"/>
<dbReference type="EMBL" id="MNCJ02000321">
    <property type="protein sequence ID" value="KAF5801817.1"/>
    <property type="molecule type" value="Genomic_DNA"/>
</dbReference>
<keyword evidence="3" id="KW-1185">Reference proteome</keyword>
<evidence type="ECO:0000313" key="2">
    <source>
        <dbReference type="EMBL" id="KAF5801817.1"/>
    </source>
</evidence>
<dbReference type="Proteomes" id="UP000215914">
    <property type="component" value="Unassembled WGS sequence"/>
</dbReference>
<organism evidence="2 3">
    <name type="scientific">Helianthus annuus</name>
    <name type="common">Common sunflower</name>
    <dbReference type="NCBI Taxonomy" id="4232"/>
    <lineage>
        <taxon>Eukaryota</taxon>
        <taxon>Viridiplantae</taxon>
        <taxon>Streptophyta</taxon>
        <taxon>Embryophyta</taxon>
        <taxon>Tracheophyta</taxon>
        <taxon>Spermatophyta</taxon>
        <taxon>Magnoliopsida</taxon>
        <taxon>eudicotyledons</taxon>
        <taxon>Gunneridae</taxon>
        <taxon>Pentapetalae</taxon>
        <taxon>asterids</taxon>
        <taxon>campanulids</taxon>
        <taxon>Asterales</taxon>
        <taxon>Asteraceae</taxon>
        <taxon>Asteroideae</taxon>
        <taxon>Heliantheae alliance</taxon>
        <taxon>Heliantheae</taxon>
        <taxon>Helianthus</taxon>
    </lineage>
</organism>
<dbReference type="Gramene" id="mRNA:HanXRQr2_Chr06g0252461">
    <property type="protein sequence ID" value="CDS:HanXRQr2_Chr06g0252461.1"/>
    <property type="gene ID" value="HanXRQr2_Chr06g0252461"/>
</dbReference>
<feature type="transmembrane region" description="Helical" evidence="1">
    <location>
        <begin position="20"/>
        <end position="42"/>
    </location>
</feature>
<keyword evidence="1" id="KW-0472">Membrane</keyword>
<evidence type="ECO:0000256" key="1">
    <source>
        <dbReference type="SAM" id="Phobius"/>
    </source>
</evidence>
<keyword evidence="1" id="KW-1133">Transmembrane helix</keyword>
<keyword evidence="1" id="KW-0812">Transmembrane</keyword>
<evidence type="ECO:0000313" key="3">
    <source>
        <dbReference type="Proteomes" id="UP000215914"/>
    </source>
</evidence>
<name>A0A9K3NIK2_HELAN</name>
<reference evidence="2" key="2">
    <citation type="submission" date="2020-06" db="EMBL/GenBank/DDBJ databases">
        <title>Helianthus annuus Genome sequencing and assembly Release 2.</title>
        <authorList>
            <person name="Gouzy J."/>
            <person name="Langlade N."/>
            <person name="Munos S."/>
        </authorList>
    </citation>
    <scope>NUCLEOTIDE SEQUENCE</scope>
    <source>
        <tissue evidence="2">Leaves</tissue>
    </source>
</reference>